<dbReference type="AlphaFoldDB" id="A0A2W7P3X7"/>
<comment type="caution">
    <text evidence="4">The sequence shown here is derived from an EMBL/GenBank/DDBJ whole genome shotgun (WGS) entry which is preliminary data.</text>
</comment>
<feature type="domain" description="Helix-hairpin-helix DNA-binding motif class 1" evidence="3">
    <location>
        <begin position="42"/>
        <end position="61"/>
    </location>
</feature>
<feature type="chain" id="PRO_5016132026" evidence="2">
    <location>
        <begin position="33"/>
        <end position="135"/>
    </location>
</feature>
<keyword evidence="2" id="KW-0732">Signal</keyword>
<dbReference type="SUPFAM" id="SSF47781">
    <property type="entry name" value="RuvA domain 2-like"/>
    <property type="match status" value="1"/>
</dbReference>
<dbReference type="GO" id="GO:0015627">
    <property type="term" value="C:type II protein secretion system complex"/>
    <property type="evidence" value="ECO:0007669"/>
    <property type="project" value="TreeGrafter"/>
</dbReference>
<evidence type="ECO:0000259" key="3">
    <source>
        <dbReference type="SMART" id="SM00278"/>
    </source>
</evidence>
<dbReference type="EMBL" id="QKZN01000003">
    <property type="protein sequence ID" value="PZX30741.1"/>
    <property type="molecule type" value="Genomic_DNA"/>
</dbReference>
<protein>
    <submittedName>
        <fullName evidence="4">Competence protein ComEA</fullName>
    </submittedName>
</protein>
<dbReference type="Proteomes" id="UP000249638">
    <property type="component" value="Unassembled WGS sequence"/>
</dbReference>
<feature type="signal peptide" evidence="2">
    <location>
        <begin position="1"/>
        <end position="32"/>
    </location>
</feature>
<evidence type="ECO:0000256" key="1">
    <source>
        <dbReference type="SAM" id="MobiDB-lite"/>
    </source>
</evidence>
<dbReference type="PANTHER" id="PTHR21180">
    <property type="entry name" value="ENDONUCLEASE/EXONUCLEASE/PHOSPHATASE FAMILY DOMAIN-CONTAINING PROTEIN 1"/>
    <property type="match status" value="1"/>
</dbReference>
<organism evidence="4 5">
    <name type="scientific">Cupriavidus phytorum</name>
    <dbReference type="NCBI Taxonomy" id="3024399"/>
    <lineage>
        <taxon>Bacteria</taxon>
        <taxon>Pseudomonadati</taxon>
        <taxon>Pseudomonadota</taxon>
        <taxon>Betaproteobacteria</taxon>
        <taxon>Burkholderiales</taxon>
        <taxon>Burkholderiaceae</taxon>
        <taxon>Cupriavidus</taxon>
    </lineage>
</organism>
<proteinExistence type="predicted"/>
<dbReference type="GO" id="GO:0003677">
    <property type="term" value="F:DNA binding"/>
    <property type="evidence" value="ECO:0007669"/>
    <property type="project" value="InterPro"/>
</dbReference>
<evidence type="ECO:0000256" key="2">
    <source>
        <dbReference type="SAM" id="SignalP"/>
    </source>
</evidence>
<dbReference type="GO" id="GO:0015628">
    <property type="term" value="P:protein secretion by the type II secretion system"/>
    <property type="evidence" value="ECO:0007669"/>
    <property type="project" value="TreeGrafter"/>
</dbReference>
<dbReference type="InterPro" id="IPR003583">
    <property type="entry name" value="Hlx-hairpin-Hlx_DNA-bd_motif"/>
</dbReference>
<sequence length="135" mass="13445">MAMHWIRQLARRFSLISLAATLCLLAGGTARAAVDVNTADEAALTSVKGVGPATARHIVEERNKRGPYKDAADLAERVSGIGPKSVAKLQDAGLTIAGKGASSAAPTAAPSAAPAATPAPAKGAKATAAPAKPAR</sequence>
<dbReference type="PANTHER" id="PTHR21180:SF32">
    <property type="entry name" value="ENDONUCLEASE_EXONUCLEASE_PHOSPHATASE FAMILY DOMAIN-CONTAINING PROTEIN 1"/>
    <property type="match status" value="1"/>
</dbReference>
<keyword evidence="5" id="KW-1185">Reference proteome</keyword>
<reference evidence="4" key="1">
    <citation type="submission" date="2018-06" db="EMBL/GenBank/DDBJ databases">
        <title>Genomic Encyclopedia of Type Strains, Phase IV (KMG-V): Genome sequencing to study the core and pangenomes of soil and plant-associated prokaryotes.</title>
        <authorList>
            <person name="Whitman W."/>
        </authorList>
    </citation>
    <scope>NUCLEOTIDE SEQUENCE [LARGE SCALE GENOMIC DNA]</scope>
    <source>
        <strain evidence="4">MLR2-44</strain>
    </source>
</reference>
<dbReference type="Pfam" id="PF12836">
    <property type="entry name" value="HHH_3"/>
    <property type="match status" value="1"/>
</dbReference>
<evidence type="ECO:0000313" key="4">
    <source>
        <dbReference type="EMBL" id="PZX30741.1"/>
    </source>
</evidence>
<dbReference type="SMART" id="SM00278">
    <property type="entry name" value="HhH1"/>
    <property type="match status" value="2"/>
</dbReference>
<gene>
    <name evidence="4" type="ORF">C7416_103471</name>
</gene>
<accession>A0A2W7P3X7</accession>
<evidence type="ECO:0000313" key="5">
    <source>
        <dbReference type="Proteomes" id="UP000249638"/>
    </source>
</evidence>
<dbReference type="InterPro" id="IPR010994">
    <property type="entry name" value="RuvA_2-like"/>
</dbReference>
<dbReference type="InterPro" id="IPR051675">
    <property type="entry name" value="Endo/Exo/Phosphatase_dom_1"/>
</dbReference>
<name>A0A2W7P3X7_9BURK</name>
<dbReference type="GO" id="GO:0006281">
    <property type="term" value="P:DNA repair"/>
    <property type="evidence" value="ECO:0007669"/>
    <property type="project" value="InterPro"/>
</dbReference>
<feature type="region of interest" description="Disordered" evidence="1">
    <location>
        <begin position="100"/>
        <end position="135"/>
    </location>
</feature>
<dbReference type="Gene3D" id="1.10.150.320">
    <property type="entry name" value="Photosystem II 12 kDa extrinsic protein"/>
    <property type="match status" value="1"/>
</dbReference>
<feature type="domain" description="Helix-hairpin-helix DNA-binding motif class 1" evidence="3">
    <location>
        <begin position="73"/>
        <end position="92"/>
    </location>
</feature>